<accession>A0A6G1KN72</accession>
<dbReference type="AlphaFoldDB" id="A0A6G1KN72"/>
<feature type="region of interest" description="Disordered" evidence="1">
    <location>
        <begin position="294"/>
        <end position="337"/>
    </location>
</feature>
<evidence type="ECO:0000313" key="3">
    <source>
        <dbReference type="Proteomes" id="UP000799428"/>
    </source>
</evidence>
<feature type="region of interest" description="Disordered" evidence="1">
    <location>
        <begin position="125"/>
        <end position="147"/>
    </location>
</feature>
<organism evidence="2 3">
    <name type="scientific">Pleomassaria siparia CBS 279.74</name>
    <dbReference type="NCBI Taxonomy" id="1314801"/>
    <lineage>
        <taxon>Eukaryota</taxon>
        <taxon>Fungi</taxon>
        <taxon>Dikarya</taxon>
        <taxon>Ascomycota</taxon>
        <taxon>Pezizomycotina</taxon>
        <taxon>Dothideomycetes</taxon>
        <taxon>Pleosporomycetidae</taxon>
        <taxon>Pleosporales</taxon>
        <taxon>Pleomassariaceae</taxon>
        <taxon>Pleomassaria</taxon>
    </lineage>
</organism>
<protein>
    <submittedName>
        <fullName evidence="2">Uncharacterized protein</fullName>
    </submittedName>
</protein>
<feature type="region of interest" description="Disordered" evidence="1">
    <location>
        <begin position="412"/>
        <end position="436"/>
    </location>
</feature>
<name>A0A6G1KN72_9PLEO</name>
<evidence type="ECO:0000256" key="1">
    <source>
        <dbReference type="SAM" id="MobiDB-lite"/>
    </source>
</evidence>
<dbReference type="EMBL" id="MU005765">
    <property type="protein sequence ID" value="KAF2713777.1"/>
    <property type="molecule type" value="Genomic_DNA"/>
</dbReference>
<evidence type="ECO:0000313" key="2">
    <source>
        <dbReference type="EMBL" id="KAF2713777.1"/>
    </source>
</evidence>
<reference evidence="2" key="1">
    <citation type="journal article" date="2020" name="Stud. Mycol.">
        <title>101 Dothideomycetes genomes: a test case for predicting lifestyles and emergence of pathogens.</title>
        <authorList>
            <person name="Haridas S."/>
            <person name="Albert R."/>
            <person name="Binder M."/>
            <person name="Bloem J."/>
            <person name="Labutti K."/>
            <person name="Salamov A."/>
            <person name="Andreopoulos B."/>
            <person name="Baker S."/>
            <person name="Barry K."/>
            <person name="Bills G."/>
            <person name="Bluhm B."/>
            <person name="Cannon C."/>
            <person name="Castanera R."/>
            <person name="Culley D."/>
            <person name="Daum C."/>
            <person name="Ezra D."/>
            <person name="Gonzalez J."/>
            <person name="Henrissat B."/>
            <person name="Kuo A."/>
            <person name="Liang C."/>
            <person name="Lipzen A."/>
            <person name="Lutzoni F."/>
            <person name="Magnuson J."/>
            <person name="Mondo S."/>
            <person name="Nolan M."/>
            <person name="Ohm R."/>
            <person name="Pangilinan J."/>
            <person name="Park H.-J."/>
            <person name="Ramirez L."/>
            <person name="Alfaro M."/>
            <person name="Sun H."/>
            <person name="Tritt A."/>
            <person name="Yoshinaga Y."/>
            <person name="Zwiers L.-H."/>
            <person name="Turgeon B."/>
            <person name="Goodwin S."/>
            <person name="Spatafora J."/>
            <person name="Crous P."/>
            <person name="Grigoriev I."/>
        </authorList>
    </citation>
    <scope>NUCLEOTIDE SEQUENCE</scope>
    <source>
        <strain evidence="2">CBS 279.74</strain>
    </source>
</reference>
<feature type="region of interest" description="Disordered" evidence="1">
    <location>
        <begin position="245"/>
        <end position="265"/>
    </location>
</feature>
<gene>
    <name evidence="2" type="ORF">K504DRAFT_530706</name>
</gene>
<feature type="compositionally biased region" description="Basic and acidic residues" evidence="1">
    <location>
        <begin position="470"/>
        <end position="489"/>
    </location>
</feature>
<feature type="compositionally biased region" description="Basic and acidic residues" evidence="1">
    <location>
        <begin position="294"/>
        <end position="318"/>
    </location>
</feature>
<proteinExistence type="predicted"/>
<keyword evidence="3" id="KW-1185">Reference proteome</keyword>
<feature type="region of interest" description="Disordered" evidence="1">
    <location>
        <begin position="470"/>
        <end position="490"/>
    </location>
</feature>
<dbReference type="Proteomes" id="UP000799428">
    <property type="component" value="Unassembled WGS sequence"/>
</dbReference>
<sequence>MANLRVPPKNTVAAYICKTTRNNNTTCGAQRSAQVVKEARATNPVPTAPKRGGRAPYQSAIPKLKVPASSKNIVYKTTFNNNTACGAQRSAQVVKEARATNPVPNAPKRGGCAPYQSAIPRLKVQTSSTSVTIPARPNRPYPKPWNQGRIANGVKAPALAILVASRQVKSVPTVGVKIRKVKPAPVEKTAAPRPWKEGKVTGGFKQPTLAKQIKSVHTAGTTGMRSERKPAPAVLEIKKALKTKVAVPGKPSTAPRPKERVKLQGGANRPTLVKKFTGATAAVVRKEKEAALDKKPTLLSAAKEKKEKRAAPGRKPAESRTPVRTLKTKQVTSPHTPPFLHIAPVILKKNRNRKLMAPVLPPLRSHEDIGYLDIDRFDYDNGIPQPESELVQMLSPPLRAMSLERQTPLSIPDIILTPPSRPTTRPTTPVLVPGGLARGNRTQLGLQVQFDRQATAHELLVAEPPVPSKHVVDERLRQEKDSQKARVGGDRNSVAELISPHCQKPVRMKSMFRVVKATGDSANTELRVTLSEPFLARYKAARRYREEVRRNEDPGYGRAVYANRCYGLSIDTQSRFIEADDIMMPFNHSGMPEGYWATQQFKSRCPFDAVDISDVFEAAPKPPFRPVAARKTASSKAKSSARRLSRSLFLRRKLAKENAGFNKMIH</sequence>